<dbReference type="InterPro" id="IPR036938">
    <property type="entry name" value="PAP2/HPO_sf"/>
</dbReference>
<organism evidence="9 10">
    <name type="scientific">Kribbella pittospori</name>
    <dbReference type="NCBI Taxonomy" id="722689"/>
    <lineage>
        <taxon>Bacteria</taxon>
        <taxon>Bacillati</taxon>
        <taxon>Actinomycetota</taxon>
        <taxon>Actinomycetes</taxon>
        <taxon>Propionibacteriales</taxon>
        <taxon>Kribbellaceae</taxon>
        <taxon>Kribbella</taxon>
    </lineage>
</organism>
<dbReference type="Gene3D" id="1.20.144.10">
    <property type="entry name" value="Phosphatidic acid phosphatase type 2/haloperoxidase"/>
    <property type="match status" value="1"/>
</dbReference>
<feature type="transmembrane region" description="Helical" evidence="7">
    <location>
        <begin position="26"/>
        <end position="45"/>
    </location>
</feature>
<dbReference type="SMART" id="SM00014">
    <property type="entry name" value="acidPPc"/>
    <property type="match status" value="1"/>
</dbReference>
<dbReference type="InterPro" id="IPR000326">
    <property type="entry name" value="PAP2/HPO"/>
</dbReference>
<feature type="transmembrane region" description="Helical" evidence="7">
    <location>
        <begin position="150"/>
        <end position="168"/>
    </location>
</feature>
<dbReference type="GO" id="GO:0005886">
    <property type="term" value="C:plasma membrane"/>
    <property type="evidence" value="ECO:0007669"/>
    <property type="project" value="UniProtKB-SubCell"/>
</dbReference>
<evidence type="ECO:0000256" key="5">
    <source>
        <dbReference type="ARBA" id="ARBA00022989"/>
    </source>
</evidence>
<evidence type="ECO:0000256" key="1">
    <source>
        <dbReference type="ARBA" id="ARBA00004651"/>
    </source>
</evidence>
<feature type="transmembrane region" description="Helical" evidence="7">
    <location>
        <begin position="124"/>
        <end position="144"/>
    </location>
</feature>
<evidence type="ECO:0000259" key="8">
    <source>
        <dbReference type="SMART" id="SM00014"/>
    </source>
</evidence>
<dbReference type="SUPFAM" id="SSF48317">
    <property type="entry name" value="Acid phosphatase/Vanadium-dependent haloperoxidase"/>
    <property type="match status" value="1"/>
</dbReference>
<name>A0A4R0JMD8_9ACTN</name>
<evidence type="ECO:0000256" key="4">
    <source>
        <dbReference type="ARBA" id="ARBA00022801"/>
    </source>
</evidence>
<evidence type="ECO:0000256" key="2">
    <source>
        <dbReference type="ARBA" id="ARBA00022475"/>
    </source>
</evidence>
<protein>
    <submittedName>
        <fullName evidence="9">Phosphatase PAP2 family protein</fullName>
    </submittedName>
</protein>
<comment type="caution">
    <text evidence="9">The sequence shown here is derived from an EMBL/GenBank/DDBJ whole genome shotgun (WGS) entry which is preliminary data.</text>
</comment>
<evidence type="ECO:0000256" key="7">
    <source>
        <dbReference type="SAM" id="Phobius"/>
    </source>
</evidence>
<evidence type="ECO:0000313" key="9">
    <source>
        <dbReference type="EMBL" id="TCC47024.1"/>
    </source>
</evidence>
<dbReference type="OrthoDB" id="5243958at2"/>
<feature type="domain" description="Phosphatidic acid phosphatase type 2/haloperoxidase" evidence="8">
    <location>
        <begin position="56"/>
        <end position="165"/>
    </location>
</feature>
<dbReference type="RefSeq" id="WP_131366856.1">
    <property type="nucleotide sequence ID" value="NZ_SJKB01000031.1"/>
</dbReference>
<accession>A0A4R0JMD8</accession>
<dbReference type="AlphaFoldDB" id="A0A4R0JMD8"/>
<dbReference type="PANTHER" id="PTHR14969">
    <property type="entry name" value="SPHINGOSINE-1-PHOSPHATE PHOSPHOHYDROLASE"/>
    <property type="match status" value="1"/>
</dbReference>
<gene>
    <name evidence="9" type="ORF">E0H73_43545</name>
</gene>
<reference evidence="9 10" key="1">
    <citation type="submission" date="2019-02" db="EMBL/GenBank/DDBJ databases">
        <title>Kribbella capetownensis sp. nov. and Kribbella speibonae sp. nov., isolated from soil.</title>
        <authorList>
            <person name="Curtis S.M."/>
            <person name="Norton I."/>
            <person name="Everest G.J."/>
            <person name="Meyers P.R."/>
        </authorList>
    </citation>
    <scope>NUCLEOTIDE SEQUENCE [LARGE SCALE GENOMIC DNA]</scope>
    <source>
        <strain evidence="9 10">NRRL B-24813</strain>
    </source>
</reference>
<comment type="subcellular location">
    <subcellularLocation>
        <location evidence="1">Cell membrane</location>
        <topology evidence="1">Multi-pass membrane protein</topology>
    </subcellularLocation>
</comment>
<evidence type="ECO:0000256" key="6">
    <source>
        <dbReference type="ARBA" id="ARBA00023136"/>
    </source>
</evidence>
<evidence type="ECO:0000256" key="3">
    <source>
        <dbReference type="ARBA" id="ARBA00022692"/>
    </source>
</evidence>
<dbReference type="Pfam" id="PF01569">
    <property type="entry name" value="PAP2"/>
    <property type="match status" value="1"/>
</dbReference>
<dbReference type="Proteomes" id="UP000291144">
    <property type="component" value="Unassembled WGS sequence"/>
</dbReference>
<keyword evidence="6 7" id="KW-0472">Membrane</keyword>
<keyword evidence="2" id="KW-1003">Cell membrane</keyword>
<keyword evidence="5 7" id="KW-1133">Transmembrane helix</keyword>
<evidence type="ECO:0000313" key="10">
    <source>
        <dbReference type="Proteomes" id="UP000291144"/>
    </source>
</evidence>
<keyword evidence="10" id="KW-1185">Reference proteome</keyword>
<dbReference type="GO" id="GO:0016787">
    <property type="term" value="F:hydrolase activity"/>
    <property type="evidence" value="ECO:0007669"/>
    <property type="project" value="UniProtKB-KW"/>
</dbReference>
<keyword evidence="3 7" id="KW-0812">Transmembrane</keyword>
<proteinExistence type="predicted"/>
<keyword evidence="4" id="KW-0378">Hydrolase</keyword>
<dbReference type="EMBL" id="SJKB01000031">
    <property type="protein sequence ID" value="TCC47024.1"/>
    <property type="molecule type" value="Genomic_DNA"/>
</dbReference>
<dbReference type="PANTHER" id="PTHR14969:SF62">
    <property type="entry name" value="DECAPRENYLPHOSPHORYL-5-PHOSPHORIBOSE PHOSPHATASE RV3807C-RELATED"/>
    <property type="match status" value="1"/>
</dbReference>
<sequence>MNHWLFEQINAFAQATPWLHAPARFYAAYGVVLFGALLVAGWWIARRTADVTRVAAAIAAGGATLLALAINQPIVHAVNEARPYTTLHHILVLANRSPDPSFPSDHATMAGAVAVGLWIVNRRLAVIAAFAAVLMAFTRVYIAAHYPADVAAGLVLGGLVAVLTWLLVRRGLAHLLGVLAGTRLRPVVVTASHPHLS</sequence>